<dbReference type="InterPro" id="IPR008928">
    <property type="entry name" value="6-hairpin_glycosidase_sf"/>
</dbReference>
<evidence type="ECO:0000313" key="6">
    <source>
        <dbReference type="Proteomes" id="UP000494206"/>
    </source>
</evidence>
<comment type="similarity">
    <text evidence="1 4">Belongs to the glycosyl hydrolase 37 family.</text>
</comment>
<dbReference type="GO" id="GO:0005993">
    <property type="term" value="P:trehalose catabolic process"/>
    <property type="evidence" value="ECO:0007669"/>
    <property type="project" value="TreeGrafter"/>
</dbReference>
<dbReference type="InterPro" id="IPR001661">
    <property type="entry name" value="Glyco_hydro_37"/>
</dbReference>
<keyword evidence="4" id="KW-0378">Hydrolase</keyword>
<accession>A0A8S1EZ06</accession>
<comment type="catalytic activity">
    <reaction evidence="4">
        <text>alpha,alpha-trehalose + H2O = alpha-D-glucose + beta-D-glucose</text>
        <dbReference type="Rhea" id="RHEA:32675"/>
        <dbReference type="ChEBI" id="CHEBI:15377"/>
        <dbReference type="ChEBI" id="CHEBI:15903"/>
        <dbReference type="ChEBI" id="CHEBI:16551"/>
        <dbReference type="ChEBI" id="CHEBI:17925"/>
        <dbReference type="EC" id="3.2.1.28"/>
    </reaction>
</comment>
<reference evidence="5 6" key="1">
    <citation type="submission" date="2020-04" db="EMBL/GenBank/DDBJ databases">
        <authorList>
            <person name="Laetsch R D."/>
            <person name="Stevens L."/>
            <person name="Kumar S."/>
            <person name="Blaxter L. M."/>
        </authorList>
    </citation>
    <scope>NUCLEOTIDE SEQUENCE [LARGE SCALE GENOMIC DNA]</scope>
</reference>
<dbReference type="EC" id="3.2.1.28" evidence="2 4"/>
<dbReference type="OrthoDB" id="3542292at2759"/>
<proteinExistence type="inferred from homology"/>
<evidence type="ECO:0000256" key="3">
    <source>
        <dbReference type="ARBA" id="ARBA00019905"/>
    </source>
</evidence>
<protein>
    <recommendedName>
        <fullName evidence="3 4">Trehalase</fullName>
        <ecNumber evidence="2 4">3.2.1.28</ecNumber>
    </recommendedName>
    <alternativeName>
        <fullName evidence="4">Alpha-trehalose glucohydrolase</fullName>
    </alternativeName>
</protein>
<evidence type="ECO:0000313" key="5">
    <source>
        <dbReference type="EMBL" id="CAB3406875.1"/>
    </source>
</evidence>
<evidence type="ECO:0000256" key="1">
    <source>
        <dbReference type="ARBA" id="ARBA00005615"/>
    </source>
</evidence>
<keyword evidence="6" id="KW-1185">Reference proteome</keyword>
<comment type="caution">
    <text evidence="5">The sequence shown here is derived from an EMBL/GenBank/DDBJ whole genome shotgun (WGS) entry which is preliminary data.</text>
</comment>
<keyword evidence="4" id="KW-0326">Glycosidase</keyword>
<sequence length="602" mass="67946">MAAVRRSPIWCEGSLLHAVQLSGLFPDCKTFVDMPLKNDAETTLAKWNAITSLSAVTNDVLALFLRENFDEPEGELEECAPVDWSPMTDRFENIQDADYRKFAAALHAKWPTLYRKISQKVLISPEKYSIIPVPNPFVVPGGRFREMYYWDSFFTIKGLIASGMMCTVRGMIENMIFLVETFGFIPNGNRVYYLNRSQPPLLTWMVYAYYEATGDVEFIRQTLPTLRKELIFFQANKSIQLEGWSAPLYRYTVQSTRPRPESYREDLQCAEHLEGHEEKCVLWGDIAAAAESGRDFSSRWFAVHGPYAGKLESTRTSRMIPVDLNAIICGNIRLMGKMYEVIDDIHGMKWSAQLHADMVDTIEKVLWNEEHGVWFDFDLEEHKQLITFNDTNFFPMYTKSMHAGFDASKVAEYLMNSGAMAFTGGVPSSLVNSGEQWDFPNSWAPNTWVLIEGLRNCGQEELAMKIAAKWVQKNYNMWRCSGGRMFEKYNVVSPCYRVKGGGEYVMQEGFGWTNGVILDLLATYGKELRFTTVESCECCDVNVAAKVPMSPSSSSLNSTVCGMYADSLTQTASVASFASMASVTEPPPSCAPISEPTEIVGF</sequence>
<dbReference type="PANTHER" id="PTHR23403">
    <property type="entry name" value="TREHALASE"/>
    <property type="match status" value="1"/>
</dbReference>
<dbReference type="InterPro" id="IPR012341">
    <property type="entry name" value="6hp_glycosidase-like_sf"/>
</dbReference>
<dbReference type="Pfam" id="PF01204">
    <property type="entry name" value="Trehalase"/>
    <property type="match status" value="1"/>
</dbReference>
<organism evidence="5 6">
    <name type="scientific">Caenorhabditis bovis</name>
    <dbReference type="NCBI Taxonomy" id="2654633"/>
    <lineage>
        <taxon>Eukaryota</taxon>
        <taxon>Metazoa</taxon>
        <taxon>Ecdysozoa</taxon>
        <taxon>Nematoda</taxon>
        <taxon>Chromadorea</taxon>
        <taxon>Rhabditida</taxon>
        <taxon>Rhabditina</taxon>
        <taxon>Rhabditomorpha</taxon>
        <taxon>Rhabditoidea</taxon>
        <taxon>Rhabditidae</taxon>
        <taxon>Peloderinae</taxon>
        <taxon>Caenorhabditis</taxon>
    </lineage>
</organism>
<dbReference type="PRINTS" id="PR00744">
    <property type="entry name" value="GLHYDRLASE37"/>
</dbReference>
<evidence type="ECO:0000256" key="2">
    <source>
        <dbReference type="ARBA" id="ARBA00012757"/>
    </source>
</evidence>
<gene>
    <name evidence="5" type="ORF">CBOVIS_LOCUS8884</name>
</gene>
<dbReference type="PANTHER" id="PTHR23403:SF24">
    <property type="entry name" value="TREHALASE"/>
    <property type="match status" value="1"/>
</dbReference>
<name>A0A8S1EZ06_9PELO</name>
<dbReference type="AlphaFoldDB" id="A0A8S1EZ06"/>
<dbReference type="SUPFAM" id="SSF48208">
    <property type="entry name" value="Six-hairpin glycosidases"/>
    <property type="match status" value="1"/>
</dbReference>
<evidence type="ECO:0000256" key="4">
    <source>
        <dbReference type="RuleBase" id="RU361180"/>
    </source>
</evidence>
<dbReference type="EMBL" id="CADEPM010000005">
    <property type="protein sequence ID" value="CAB3406875.1"/>
    <property type="molecule type" value="Genomic_DNA"/>
</dbReference>
<dbReference type="GO" id="GO:0004555">
    <property type="term" value="F:alpha,alpha-trehalase activity"/>
    <property type="evidence" value="ECO:0007669"/>
    <property type="project" value="UniProtKB-EC"/>
</dbReference>
<dbReference type="Proteomes" id="UP000494206">
    <property type="component" value="Unassembled WGS sequence"/>
</dbReference>
<dbReference type="Gene3D" id="1.50.10.10">
    <property type="match status" value="1"/>
</dbReference>